<evidence type="ECO:0000256" key="6">
    <source>
        <dbReference type="ARBA" id="ARBA00072890"/>
    </source>
</evidence>
<evidence type="ECO:0000313" key="11">
    <source>
        <dbReference type="EMBL" id="KAF5311768.1"/>
    </source>
</evidence>
<dbReference type="SUPFAM" id="SSF49493">
    <property type="entry name" value="HSP40/DnaJ peptide-binding domain"/>
    <property type="match status" value="2"/>
</dbReference>
<dbReference type="GO" id="GO:0005524">
    <property type="term" value="F:ATP binding"/>
    <property type="evidence" value="ECO:0007669"/>
    <property type="project" value="InterPro"/>
</dbReference>
<feature type="region of interest" description="Disordered" evidence="8">
    <location>
        <begin position="425"/>
        <end position="504"/>
    </location>
</feature>
<dbReference type="InterPro" id="IPR036869">
    <property type="entry name" value="J_dom_sf"/>
</dbReference>
<evidence type="ECO:0000256" key="2">
    <source>
        <dbReference type="ARBA" id="ARBA00022737"/>
    </source>
</evidence>
<accession>A0A8H5AWC3</accession>
<dbReference type="SMART" id="SM00271">
    <property type="entry name" value="DnaJ"/>
    <property type="match status" value="1"/>
</dbReference>
<keyword evidence="3 7" id="KW-0863">Zinc-finger</keyword>
<evidence type="ECO:0000313" key="12">
    <source>
        <dbReference type="Proteomes" id="UP000567179"/>
    </source>
</evidence>
<dbReference type="InterPro" id="IPR001623">
    <property type="entry name" value="DnaJ_domain"/>
</dbReference>
<protein>
    <recommendedName>
        <fullName evidence="6">DnaJ homolog 1, mitochondrial</fullName>
    </recommendedName>
</protein>
<organism evidence="11 12">
    <name type="scientific">Psilocybe cf. subviscida</name>
    <dbReference type="NCBI Taxonomy" id="2480587"/>
    <lineage>
        <taxon>Eukaryota</taxon>
        <taxon>Fungi</taxon>
        <taxon>Dikarya</taxon>
        <taxon>Basidiomycota</taxon>
        <taxon>Agaricomycotina</taxon>
        <taxon>Agaricomycetes</taxon>
        <taxon>Agaricomycetidae</taxon>
        <taxon>Agaricales</taxon>
        <taxon>Agaricineae</taxon>
        <taxon>Strophariaceae</taxon>
        <taxon>Psilocybe</taxon>
    </lineage>
</organism>
<dbReference type="PROSITE" id="PS51188">
    <property type="entry name" value="ZF_CR"/>
    <property type="match status" value="1"/>
</dbReference>
<dbReference type="PANTHER" id="PTHR43096:SF52">
    <property type="entry name" value="DNAJ HOMOLOG 1, MITOCHONDRIAL-RELATED"/>
    <property type="match status" value="1"/>
</dbReference>
<dbReference type="GO" id="GO:0031072">
    <property type="term" value="F:heat shock protein binding"/>
    <property type="evidence" value="ECO:0007669"/>
    <property type="project" value="InterPro"/>
</dbReference>
<keyword evidence="2" id="KW-0677">Repeat</keyword>
<gene>
    <name evidence="11" type="ORF">D9619_003384</name>
</gene>
<dbReference type="PROSITE" id="PS00636">
    <property type="entry name" value="DNAJ_1"/>
    <property type="match status" value="1"/>
</dbReference>
<dbReference type="GO" id="GO:0008270">
    <property type="term" value="F:zinc ion binding"/>
    <property type="evidence" value="ECO:0007669"/>
    <property type="project" value="UniProtKB-KW"/>
</dbReference>
<name>A0A8H5AWC3_9AGAR</name>
<evidence type="ECO:0000259" key="10">
    <source>
        <dbReference type="PROSITE" id="PS51188"/>
    </source>
</evidence>
<dbReference type="InterPro" id="IPR018253">
    <property type="entry name" value="DnaJ_domain_CS"/>
</dbReference>
<dbReference type="Pfam" id="PF00226">
    <property type="entry name" value="DnaJ"/>
    <property type="match status" value="1"/>
</dbReference>
<dbReference type="Pfam" id="PF00684">
    <property type="entry name" value="DnaJ_CXXCXGXG"/>
    <property type="match status" value="1"/>
</dbReference>
<dbReference type="Pfam" id="PF01556">
    <property type="entry name" value="DnaJ_C"/>
    <property type="match status" value="1"/>
</dbReference>
<proteinExistence type="inferred from homology"/>
<dbReference type="InterPro" id="IPR008971">
    <property type="entry name" value="HSP40/DnaJ_pept-bd"/>
</dbReference>
<evidence type="ECO:0000256" key="5">
    <source>
        <dbReference type="ARBA" id="ARBA00023186"/>
    </source>
</evidence>
<evidence type="ECO:0000256" key="1">
    <source>
        <dbReference type="ARBA" id="ARBA00022723"/>
    </source>
</evidence>
<dbReference type="FunFam" id="2.60.260.20:FF:000005">
    <property type="entry name" value="Chaperone protein dnaJ 1, mitochondrial"/>
    <property type="match status" value="1"/>
</dbReference>
<feature type="zinc finger region" description="CR-type" evidence="7">
    <location>
        <begin position="200"/>
        <end position="281"/>
    </location>
</feature>
<dbReference type="HAMAP" id="MF_01152">
    <property type="entry name" value="DnaJ"/>
    <property type="match status" value="1"/>
</dbReference>
<evidence type="ECO:0000256" key="4">
    <source>
        <dbReference type="ARBA" id="ARBA00022833"/>
    </source>
</evidence>
<dbReference type="CDD" id="cd10747">
    <property type="entry name" value="DnaJ_C"/>
    <property type="match status" value="1"/>
</dbReference>
<comment type="caution">
    <text evidence="11">The sequence shown here is derived from an EMBL/GenBank/DDBJ whole genome shotgun (WGS) entry which is preliminary data.</text>
</comment>
<dbReference type="InterPro" id="IPR002939">
    <property type="entry name" value="DnaJ_C"/>
</dbReference>
<dbReference type="PRINTS" id="PR00625">
    <property type="entry name" value="JDOMAIN"/>
</dbReference>
<keyword evidence="1 7" id="KW-0479">Metal-binding</keyword>
<dbReference type="GO" id="GO:0005737">
    <property type="term" value="C:cytoplasm"/>
    <property type="evidence" value="ECO:0007669"/>
    <property type="project" value="TreeGrafter"/>
</dbReference>
<dbReference type="InterPro" id="IPR036410">
    <property type="entry name" value="HSP_DnaJ_Cys-rich_dom_sf"/>
</dbReference>
<dbReference type="Gene3D" id="2.10.230.10">
    <property type="entry name" value="Heat shock protein DnaJ, cysteine-rich domain"/>
    <property type="match status" value="1"/>
</dbReference>
<evidence type="ECO:0000259" key="9">
    <source>
        <dbReference type="PROSITE" id="PS50076"/>
    </source>
</evidence>
<dbReference type="InterPro" id="IPR001305">
    <property type="entry name" value="HSP_DnaJ_Cys-rich_dom"/>
</dbReference>
<dbReference type="OrthoDB" id="10256793at2759"/>
<feature type="compositionally biased region" description="Basic and acidic residues" evidence="8">
    <location>
        <begin position="431"/>
        <end position="448"/>
    </location>
</feature>
<dbReference type="GO" id="GO:0051082">
    <property type="term" value="F:unfolded protein binding"/>
    <property type="evidence" value="ECO:0007669"/>
    <property type="project" value="InterPro"/>
</dbReference>
<keyword evidence="4 7" id="KW-0862">Zinc</keyword>
<dbReference type="SUPFAM" id="SSF46565">
    <property type="entry name" value="Chaperone J-domain"/>
    <property type="match status" value="1"/>
</dbReference>
<keyword evidence="12" id="KW-1185">Reference proteome</keyword>
<dbReference type="Proteomes" id="UP000567179">
    <property type="component" value="Unassembled WGS sequence"/>
</dbReference>
<dbReference type="PANTHER" id="PTHR43096">
    <property type="entry name" value="DNAJ HOMOLOG 1, MITOCHONDRIAL-RELATED"/>
    <property type="match status" value="1"/>
</dbReference>
<evidence type="ECO:0000256" key="7">
    <source>
        <dbReference type="PROSITE-ProRule" id="PRU00546"/>
    </source>
</evidence>
<dbReference type="PROSITE" id="PS50076">
    <property type="entry name" value="DNAJ_2"/>
    <property type="match status" value="1"/>
</dbReference>
<sequence length="504" mass="53289">MSPFNTEMSTSTAIRRQGTSTLFLSKNVNLLTRQQRGIHATAPRGAAPKNPYDVLGVKRDASAAEIKKTYFSLARKYHPDTNPDKSARDKFVEIQDAYDILKDEKKRAEYDQYGSASQSQGFDPNAFGGGFGGFGGRAGGFSGSFGGFGSQADLFEQLFGGGMGGMGGMGGAGRGRARQTVRGTDVQANISLTFLEGCKGTTKTVNVTRIVDCVTCDSSGLKKGVQRKTCNSCGGSGTRTFVVDGGFQMASTCQTCQGEGSNVPNGGECTGCGGVGKVRSTSPQTIKVPAGAEDGMVIRQSQAGDAPLSGKGINGDLLIRVKVASSPVFSRQGSNLYYQSKIPFHKALLGGIVRVQTLDGDVDVRIPGGTQYGEEMVLKGRGVPSVASGKIGDLIVKFILLLPRSLSARQRQLLQEYADDVDGVTKPKAAASDKAKETETQNGKKEPLSVDNGEVYFMNSSSPPLGARLREGWKGFLKEHEPEAAPTEDDGKKDEEPVAKRATG</sequence>
<feature type="domain" description="J" evidence="9">
    <location>
        <begin position="50"/>
        <end position="114"/>
    </location>
</feature>
<feature type="domain" description="CR-type" evidence="10">
    <location>
        <begin position="200"/>
        <end position="281"/>
    </location>
</feature>
<dbReference type="CDD" id="cd10719">
    <property type="entry name" value="DnaJ_zf"/>
    <property type="match status" value="1"/>
</dbReference>
<evidence type="ECO:0000256" key="8">
    <source>
        <dbReference type="SAM" id="MobiDB-lite"/>
    </source>
</evidence>
<dbReference type="SUPFAM" id="SSF57938">
    <property type="entry name" value="DnaJ/Hsp40 cysteine-rich domain"/>
    <property type="match status" value="1"/>
</dbReference>
<dbReference type="CDD" id="cd06257">
    <property type="entry name" value="DnaJ"/>
    <property type="match status" value="1"/>
</dbReference>
<dbReference type="GO" id="GO:0009408">
    <property type="term" value="P:response to heat"/>
    <property type="evidence" value="ECO:0007669"/>
    <property type="project" value="InterPro"/>
</dbReference>
<reference evidence="11 12" key="1">
    <citation type="journal article" date="2020" name="ISME J.">
        <title>Uncovering the hidden diversity of litter-decomposition mechanisms in mushroom-forming fungi.</title>
        <authorList>
            <person name="Floudas D."/>
            <person name="Bentzer J."/>
            <person name="Ahren D."/>
            <person name="Johansson T."/>
            <person name="Persson P."/>
            <person name="Tunlid A."/>
        </authorList>
    </citation>
    <scope>NUCLEOTIDE SEQUENCE [LARGE SCALE GENOMIC DNA]</scope>
    <source>
        <strain evidence="11 12">CBS 101986</strain>
    </source>
</reference>
<dbReference type="AlphaFoldDB" id="A0A8H5AWC3"/>
<keyword evidence="5" id="KW-0143">Chaperone</keyword>
<dbReference type="EMBL" id="JAACJJ010000056">
    <property type="protein sequence ID" value="KAF5311768.1"/>
    <property type="molecule type" value="Genomic_DNA"/>
</dbReference>
<dbReference type="Gene3D" id="2.60.260.20">
    <property type="entry name" value="Urease metallochaperone UreE, N-terminal domain"/>
    <property type="match status" value="2"/>
</dbReference>
<evidence type="ECO:0000256" key="3">
    <source>
        <dbReference type="ARBA" id="ARBA00022771"/>
    </source>
</evidence>
<dbReference type="InterPro" id="IPR012724">
    <property type="entry name" value="DnaJ"/>
</dbReference>
<dbReference type="Gene3D" id="1.10.287.110">
    <property type="entry name" value="DnaJ domain"/>
    <property type="match status" value="1"/>
</dbReference>
<dbReference type="GO" id="GO:0042026">
    <property type="term" value="P:protein refolding"/>
    <property type="evidence" value="ECO:0007669"/>
    <property type="project" value="TreeGrafter"/>
</dbReference>
<feature type="compositionally biased region" description="Basic and acidic residues" evidence="8">
    <location>
        <begin position="468"/>
        <end position="504"/>
    </location>
</feature>